<dbReference type="EMBL" id="CP051461">
    <property type="protein sequence ID" value="QJC55480.1"/>
    <property type="molecule type" value="Genomic_DNA"/>
</dbReference>
<evidence type="ECO:0000256" key="1">
    <source>
        <dbReference type="SAM" id="MobiDB-lite"/>
    </source>
</evidence>
<protein>
    <submittedName>
        <fullName evidence="2">Protein SlyX</fullName>
    </submittedName>
</protein>
<gene>
    <name evidence="2" type="primary">slyX</name>
    <name evidence="2" type="ORF">HC248_00760</name>
</gene>
<name>A0A6H2H6L7_9BURK</name>
<dbReference type="AlphaFoldDB" id="A0A6H2H6L7"/>
<dbReference type="RefSeq" id="WP_168921341.1">
    <property type="nucleotide sequence ID" value="NZ_CP051461.1"/>
</dbReference>
<feature type="compositionally biased region" description="Basic and acidic residues" evidence="1">
    <location>
        <begin position="61"/>
        <end position="70"/>
    </location>
</feature>
<evidence type="ECO:0000313" key="3">
    <source>
        <dbReference type="Proteomes" id="UP000502041"/>
    </source>
</evidence>
<evidence type="ECO:0000313" key="2">
    <source>
        <dbReference type="EMBL" id="QJC55480.1"/>
    </source>
</evidence>
<dbReference type="Proteomes" id="UP000502041">
    <property type="component" value="Chromosome"/>
</dbReference>
<keyword evidence="3" id="KW-1185">Reference proteome</keyword>
<reference evidence="2 3" key="1">
    <citation type="submission" date="2020-04" db="EMBL/GenBank/DDBJ databases">
        <title>Complete genome of a Psychrophilic, Marine, Gas Vacuolate Bacterium Polaromonas vacuolata KCTC 22033T.</title>
        <authorList>
            <person name="Hwang K."/>
            <person name="Kim K.M."/>
        </authorList>
    </citation>
    <scope>NUCLEOTIDE SEQUENCE [LARGE SCALE GENOMIC DNA]</scope>
    <source>
        <strain evidence="2 3">KCTC 22033</strain>
    </source>
</reference>
<accession>A0A6H2H6L7</accession>
<feature type="region of interest" description="Disordered" evidence="1">
    <location>
        <begin position="50"/>
        <end position="70"/>
    </location>
</feature>
<dbReference type="KEGG" id="pvac:HC248_00760"/>
<dbReference type="Gene3D" id="1.20.5.300">
    <property type="match status" value="1"/>
</dbReference>
<sequence>MENSQTTNTRLTELEIKASFAEDLIDQLDKIITRQQQQIDLLMREVTALRQAPSDSGSARSLRDDLPPHF</sequence>
<dbReference type="Pfam" id="PF04102">
    <property type="entry name" value="SlyX"/>
    <property type="match status" value="1"/>
</dbReference>
<dbReference type="InterPro" id="IPR007236">
    <property type="entry name" value="SlyX"/>
</dbReference>
<organism evidence="2 3">
    <name type="scientific">Polaromonas vacuolata</name>
    <dbReference type="NCBI Taxonomy" id="37448"/>
    <lineage>
        <taxon>Bacteria</taxon>
        <taxon>Pseudomonadati</taxon>
        <taxon>Pseudomonadota</taxon>
        <taxon>Betaproteobacteria</taxon>
        <taxon>Burkholderiales</taxon>
        <taxon>Comamonadaceae</taxon>
        <taxon>Polaromonas</taxon>
    </lineage>
</organism>
<proteinExistence type="predicted"/>